<dbReference type="PANTHER" id="PTHR38695">
    <property type="entry name" value="AMINO ACID PERMEASE_ SLC12A DOMAIN-CONTAINING PROTEIN"/>
    <property type="match status" value="1"/>
</dbReference>
<reference evidence="3 4" key="1">
    <citation type="journal article" date="2018" name="BMC Genomics">
        <title>Genomic evidence for intraspecific hybridization in a clonal and extremely halotolerant yeast.</title>
        <authorList>
            <person name="Gostincar C."/>
            <person name="Stajich J.E."/>
            <person name="Zupancic J."/>
            <person name="Zalar P."/>
            <person name="Gunde-Cimerman N."/>
        </authorList>
    </citation>
    <scope>NUCLEOTIDE SEQUENCE [LARGE SCALE GENOMIC DNA]</scope>
    <source>
        <strain evidence="3 4">EXF-6656</strain>
    </source>
</reference>
<dbReference type="OrthoDB" id="9987011at2759"/>
<dbReference type="InterPro" id="IPR048273">
    <property type="entry name" value="Luciferase"/>
</dbReference>
<protein>
    <recommendedName>
        <fullName evidence="2">Luciferase domain-containing protein</fullName>
    </recommendedName>
</protein>
<dbReference type="InterPro" id="IPR040841">
    <property type="entry name" value="Luciferase_dom"/>
</dbReference>
<proteinExistence type="predicted"/>
<gene>
    <name evidence="3" type="ORF">D0869_01496</name>
</gene>
<keyword evidence="1" id="KW-1133">Transmembrane helix</keyword>
<name>A0A3M6XD38_HORWE</name>
<evidence type="ECO:0000313" key="4">
    <source>
        <dbReference type="Proteomes" id="UP000281245"/>
    </source>
</evidence>
<feature type="transmembrane region" description="Helical" evidence="1">
    <location>
        <begin position="48"/>
        <end position="67"/>
    </location>
</feature>
<dbReference type="Pfam" id="PF17648">
    <property type="entry name" value="Luciferase"/>
    <property type="match status" value="1"/>
</dbReference>
<evidence type="ECO:0000313" key="3">
    <source>
        <dbReference type="EMBL" id="RMX88611.1"/>
    </source>
</evidence>
<dbReference type="EMBL" id="QWIJ01000063">
    <property type="protein sequence ID" value="RMX88611.1"/>
    <property type="molecule type" value="Genomic_DNA"/>
</dbReference>
<keyword evidence="1" id="KW-0812">Transmembrane</keyword>
<organism evidence="3 4">
    <name type="scientific">Hortaea werneckii</name>
    <name type="common">Black yeast</name>
    <name type="synonym">Cladosporium werneckii</name>
    <dbReference type="NCBI Taxonomy" id="91943"/>
    <lineage>
        <taxon>Eukaryota</taxon>
        <taxon>Fungi</taxon>
        <taxon>Dikarya</taxon>
        <taxon>Ascomycota</taxon>
        <taxon>Pezizomycotina</taxon>
        <taxon>Dothideomycetes</taxon>
        <taxon>Dothideomycetidae</taxon>
        <taxon>Mycosphaerellales</taxon>
        <taxon>Teratosphaeriaceae</taxon>
        <taxon>Hortaea</taxon>
    </lineage>
</organism>
<evidence type="ECO:0000259" key="2">
    <source>
        <dbReference type="Pfam" id="PF17648"/>
    </source>
</evidence>
<dbReference type="VEuPathDB" id="FungiDB:BTJ68_02675"/>
<feature type="domain" description="Luciferase" evidence="2">
    <location>
        <begin position="192"/>
        <end position="263"/>
    </location>
</feature>
<sequence>MHQHNESWSRQPETTSLLSETMLELHNALPLSSAAPFDGVNKLQIAKLGIAFIAIAIILPFLLYIYYDYLAFISLGPGGTPPTLAGFLRVELLGFFALRNPYTAAEAPERLKGQPGYLDSLEKRLPPRPHTRGIAPHRQITQKASKEDFDRLASAIKRMGASNPNLLIGTSCFEKHGTGLFSISPAKRTCKGEICHAHPSDGSLHLTLHPVDARTVLEAAWGERHPIARGGWFERFVPGGFIMCYAPRNEGEVETVLRIVRAAAWFVSGGDGVVDVREDRRDSGYCSATDASEGVSVSASNH</sequence>
<dbReference type="AlphaFoldDB" id="A0A3M6XD38"/>
<dbReference type="PANTHER" id="PTHR38695:SF1">
    <property type="entry name" value="AMINO ACID PERMEASE_ SLC12A DOMAIN-CONTAINING PROTEIN"/>
    <property type="match status" value="1"/>
</dbReference>
<comment type="caution">
    <text evidence="3">The sequence shown here is derived from an EMBL/GenBank/DDBJ whole genome shotgun (WGS) entry which is preliminary data.</text>
</comment>
<dbReference type="Proteomes" id="UP000281245">
    <property type="component" value="Unassembled WGS sequence"/>
</dbReference>
<keyword evidence="1" id="KW-0472">Membrane</keyword>
<accession>A0A3M6XD38</accession>
<evidence type="ECO:0000256" key="1">
    <source>
        <dbReference type="SAM" id="Phobius"/>
    </source>
</evidence>